<protein>
    <submittedName>
        <fullName evidence="2">Uncharacterized protein DUF4199</fullName>
    </submittedName>
</protein>
<gene>
    <name evidence="2" type="ORF">EV195_101399</name>
</gene>
<name>A0A4R2P151_9FLAO</name>
<evidence type="ECO:0000313" key="3">
    <source>
        <dbReference type="Proteomes" id="UP000294564"/>
    </source>
</evidence>
<evidence type="ECO:0000256" key="1">
    <source>
        <dbReference type="SAM" id="Phobius"/>
    </source>
</evidence>
<feature type="transmembrane region" description="Helical" evidence="1">
    <location>
        <begin position="141"/>
        <end position="165"/>
    </location>
</feature>
<dbReference type="OrthoDB" id="6384283at2"/>
<evidence type="ECO:0000313" key="2">
    <source>
        <dbReference type="EMBL" id="TCP28237.1"/>
    </source>
</evidence>
<keyword evidence="1" id="KW-1133">Transmembrane helix</keyword>
<organism evidence="2 3">
    <name type="scientific">Tenacibaculum skagerrakense</name>
    <dbReference type="NCBI Taxonomy" id="186571"/>
    <lineage>
        <taxon>Bacteria</taxon>
        <taxon>Pseudomonadati</taxon>
        <taxon>Bacteroidota</taxon>
        <taxon>Flavobacteriia</taxon>
        <taxon>Flavobacteriales</taxon>
        <taxon>Flavobacteriaceae</taxon>
        <taxon>Tenacibaculum</taxon>
    </lineage>
</organism>
<dbReference type="RefSeq" id="WP_132792180.1">
    <property type="nucleotide sequence ID" value="NZ_SLXM01000001.1"/>
</dbReference>
<proteinExistence type="predicted"/>
<keyword evidence="1" id="KW-0812">Transmembrane</keyword>
<dbReference type="Proteomes" id="UP000294564">
    <property type="component" value="Unassembled WGS sequence"/>
</dbReference>
<dbReference type="InterPro" id="IPR025250">
    <property type="entry name" value="DUF4199"/>
</dbReference>
<accession>A0A4R2P151</accession>
<feature type="transmembrane region" description="Helical" evidence="1">
    <location>
        <begin position="66"/>
        <end position="89"/>
    </location>
</feature>
<keyword evidence="1" id="KW-0472">Membrane</keyword>
<comment type="caution">
    <text evidence="2">The sequence shown here is derived from an EMBL/GenBank/DDBJ whole genome shotgun (WGS) entry which is preliminary data.</text>
</comment>
<keyword evidence="3" id="KW-1185">Reference proteome</keyword>
<dbReference type="AlphaFoldDB" id="A0A4R2P151"/>
<feature type="transmembrane region" description="Helical" evidence="1">
    <location>
        <begin position="37"/>
        <end position="54"/>
    </location>
</feature>
<sequence length="168" mass="18947">MKNTIIKYGIYSILTASILFFLALTLGKTFDYSTQEIIGYLSMVASLSFVYFGIKHFRDNENNGSVTFIKALVIGVLISTCAGIGFGIIDYIYTTQINPEFASEYLEKSLETMKNTLSPEEFEIKRKELVQQMEQYGGSGFMAFIMFVTVLIIGFIISLISALFLQRK</sequence>
<dbReference type="EMBL" id="SLXM01000001">
    <property type="protein sequence ID" value="TCP28237.1"/>
    <property type="molecule type" value="Genomic_DNA"/>
</dbReference>
<reference evidence="2 3" key="1">
    <citation type="submission" date="2019-03" db="EMBL/GenBank/DDBJ databases">
        <title>Genomic Encyclopedia of Type Strains, Phase IV (KMG-IV): sequencing the most valuable type-strain genomes for metagenomic binning, comparative biology and taxonomic classification.</title>
        <authorList>
            <person name="Goeker M."/>
        </authorList>
    </citation>
    <scope>NUCLEOTIDE SEQUENCE [LARGE SCALE GENOMIC DNA]</scope>
    <source>
        <strain evidence="2 3">DSM 14836</strain>
    </source>
</reference>
<dbReference type="Pfam" id="PF13858">
    <property type="entry name" value="DUF4199"/>
    <property type="match status" value="1"/>
</dbReference>